<dbReference type="InterPro" id="IPR052343">
    <property type="entry name" value="Retrotransposon-Effector_Assoc"/>
</dbReference>
<gene>
    <name evidence="3" type="ORF">TSUD_363890</name>
</gene>
<reference evidence="4" key="1">
    <citation type="journal article" date="2017" name="Front. Plant Sci.">
        <title>Climate Clever Clovers: New Paradigm to Reduce the Environmental Footprint of Ruminants by Breeding Low Methanogenic Forages Utilizing Haplotype Variation.</title>
        <authorList>
            <person name="Kaur P."/>
            <person name="Appels R."/>
            <person name="Bayer P.E."/>
            <person name="Keeble-Gagnere G."/>
            <person name="Wang J."/>
            <person name="Hirakawa H."/>
            <person name="Shirasawa K."/>
            <person name="Vercoe P."/>
            <person name="Stefanova K."/>
            <person name="Durmic Z."/>
            <person name="Nichols P."/>
            <person name="Revell C."/>
            <person name="Isobe S.N."/>
            <person name="Edwards D."/>
            <person name="Erskine W."/>
        </authorList>
    </citation>
    <scope>NUCLEOTIDE SEQUENCE [LARGE SCALE GENOMIC DNA]</scope>
    <source>
        <strain evidence="4">cv. Daliak</strain>
    </source>
</reference>
<evidence type="ECO:0000313" key="3">
    <source>
        <dbReference type="EMBL" id="GAU38950.1"/>
    </source>
</evidence>
<dbReference type="InterPro" id="IPR000477">
    <property type="entry name" value="RT_dom"/>
</dbReference>
<evidence type="ECO:0000256" key="1">
    <source>
        <dbReference type="SAM" id="MobiDB-lite"/>
    </source>
</evidence>
<dbReference type="Pfam" id="PF00078">
    <property type="entry name" value="RVT_1"/>
    <property type="match status" value="1"/>
</dbReference>
<accession>A0A2Z6NQJ1</accession>
<dbReference type="OrthoDB" id="1112214at2759"/>
<protein>
    <recommendedName>
        <fullName evidence="2">Reverse transcriptase domain-containing protein</fullName>
    </recommendedName>
</protein>
<feature type="region of interest" description="Disordered" evidence="1">
    <location>
        <begin position="100"/>
        <end position="129"/>
    </location>
</feature>
<dbReference type="Proteomes" id="UP000242715">
    <property type="component" value="Unassembled WGS sequence"/>
</dbReference>
<dbReference type="AlphaFoldDB" id="A0A2Z6NQJ1"/>
<sequence>MNLNFLSRRVLWKRIATPTLEVVKREERLLVDGELIEIRIFEEWGLALGEDACLFEDGDEPEAYHSDNEVGHCDPEASNNVDKIVYTIAKDVVLEMDDEEGFDQGEKLDDKTRQGQSESMGRAEGQDLEVELNLSKANTSYEDSSRERTNRVLNHVEMLSLPEDLSDKNRDKTCITTKKFGKRSRSCPPGVKRSVVSGPWSVEWLYKHNHGDAGVIFSIGGSFRHISLKKVARLPYKDRREVLKILKKHDRRRRGRSSATQLRGATRPGSSADTVSSASVNNDWKHWVVMHGTEKTAVDDIRDIGKAIGVVLNDEHSNMFSALARTTKGKQVSSHARKEVRRLVGDKKPLIVCIQETKLQVCDTILCSVLWGSSPHDFTFRPSVGASGGLLTMWDSLEVEVWSSISREHVLWCHGRFIQSGEELYLANEIRGTLDPLLQMLWNSLAGKIQTLNGERVCVCEDFNAVRSIEERRSSREGSRSSDHVPFNRFIEEAVLIDLPLSRQSGSLTKPFTVEEVKAAIWDCNSYKSPGSDGRVQYAPFDLWRAPGSFLLLQGLWRAPQASFLADIMRFITDFHRNGKLSRGLNSTFIALIPKVDRPQKLNDFRPISLVGSLYKILAKVLANRLRLVIGSVISESQSAFVKDRQILDGILIANEAVDEARKTKKELMLFKVDFEKAYDSVDWVTLMLPLSPFLFLLAAEGLNILMQAMVANQIFTGYSIGGDNLISVSHLQFADDTLLLGSKSWANVSAATAMRCRVGKIPLVTPRIPNKHACGTNQGIKPPTIFECRLTGHQAPNGFEHKLTGHQAPNVNTYVNSGFGGSIWGGAWETERGREEWVFLVEGDCEDSRWNRRSRGRVVWGVCDKEGGGWSGYLLLEGITLRERFGRLFDLTEYKSSTVADMCSLGWEARGGAWVWRRQLWVWEEEMLGSVSSGCIPAFDLSAADYLERS</sequence>
<feature type="region of interest" description="Disordered" evidence="1">
    <location>
        <begin position="249"/>
        <end position="277"/>
    </location>
</feature>
<dbReference type="SUPFAM" id="SSF56219">
    <property type="entry name" value="DNase I-like"/>
    <property type="match status" value="1"/>
</dbReference>
<dbReference type="Gene3D" id="3.60.10.10">
    <property type="entry name" value="Endonuclease/exonuclease/phosphatase"/>
    <property type="match status" value="1"/>
</dbReference>
<keyword evidence="4" id="KW-1185">Reference proteome</keyword>
<feature type="domain" description="Reverse transcriptase" evidence="2">
    <location>
        <begin position="593"/>
        <end position="689"/>
    </location>
</feature>
<feature type="compositionally biased region" description="Basic and acidic residues" evidence="1">
    <location>
        <begin position="104"/>
        <end position="113"/>
    </location>
</feature>
<organism evidence="3 4">
    <name type="scientific">Trifolium subterraneum</name>
    <name type="common">Subterranean clover</name>
    <dbReference type="NCBI Taxonomy" id="3900"/>
    <lineage>
        <taxon>Eukaryota</taxon>
        <taxon>Viridiplantae</taxon>
        <taxon>Streptophyta</taxon>
        <taxon>Embryophyta</taxon>
        <taxon>Tracheophyta</taxon>
        <taxon>Spermatophyta</taxon>
        <taxon>Magnoliopsida</taxon>
        <taxon>eudicotyledons</taxon>
        <taxon>Gunneridae</taxon>
        <taxon>Pentapetalae</taxon>
        <taxon>rosids</taxon>
        <taxon>fabids</taxon>
        <taxon>Fabales</taxon>
        <taxon>Fabaceae</taxon>
        <taxon>Papilionoideae</taxon>
        <taxon>50 kb inversion clade</taxon>
        <taxon>NPAAA clade</taxon>
        <taxon>Hologalegina</taxon>
        <taxon>IRL clade</taxon>
        <taxon>Trifolieae</taxon>
        <taxon>Trifolium</taxon>
    </lineage>
</organism>
<evidence type="ECO:0000313" key="4">
    <source>
        <dbReference type="Proteomes" id="UP000242715"/>
    </source>
</evidence>
<proteinExistence type="predicted"/>
<dbReference type="EMBL" id="DF973739">
    <property type="protein sequence ID" value="GAU38950.1"/>
    <property type="molecule type" value="Genomic_DNA"/>
</dbReference>
<feature type="compositionally biased region" description="Polar residues" evidence="1">
    <location>
        <begin position="257"/>
        <end position="277"/>
    </location>
</feature>
<evidence type="ECO:0000259" key="2">
    <source>
        <dbReference type="Pfam" id="PF00078"/>
    </source>
</evidence>
<dbReference type="PANTHER" id="PTHR46890">
    <property type="entry name" value="NON-LTR RETROLELEMENT REVERSE TRANSCRIPTASE-LIKE PROTEIN-RELATED"/>
    <property type="match status" value="1"/>
</dbReference>
<name>A0A2Z6NQJ1_TRISU</name>
<dbReference type="InterPro" id="IPR036691">
    <property type="entry name" value="Endo/exonu/phosph_ase_sf"/>
</dbReference>
<dbReference type="PANTHER" id="PTHR46890:SF48">
    <property type="entry name" value="RNA-DIRECTED DNA POLYMERASE"/>
    <property type="match status" value="1"/>
</dbReference>
<dbReference type="CDD" id="cd01650">
    <property type="entry name" value="RT_nLTR_like"/>
    <property type="match status" value="1"/>
</dbReference>